<dbReference type="Proteomes" id="UP001470230">
    <property type="component" value="Unassembled WGS sequence"/>
</dbReference>
<organism evidence="2 3">
    <name type="scientific">Tritrichomonas musculus</name>
    <dbReference type="NCBI Taxonomy" id="1915356"/>
    <lineage>
        <taxon>Eukaryota</taxon>
        <taxon>Metamonada</taxon>
        <taxon>Parabasalia</taxon>
        <taxon>Tritrichomonadida</taxon>
        <taxon>Tritrichomonadidae</taxon>
        <taxon>Tritrichomonas</taxon>
    </lineage>
</organism>
<name>A0ABR2LC91_9EUKA</name>
<feature type="region of interest" description="Disordered" evidence="1">
    <location>
        <begin position="261"/>
        <end position="283"/>
    </location>
</feature>
<evidence type="ECO:0000256" key="1">
    <source>
        <dbReference type="SAM" id="MobiDB-lite"/>
    </source>
</evidence>
<reference evidence="2 3" key="1">
    <citation type="submission" date="2024-04" db="EMBL/GenBank/DDBJ databases">
        <title>Tritrichomonas musculus Genome.</title>
        <authorList>
            <person name="Alves-Ferreira E."/>
            <person name="Grigg M."/>
            <person name="Lorenzi H."/>
            <person name="Galac M."/>
        </authorList>
    </citation>
    <scope>NUCLEOTIDE SEQUENCE [LARGE SCALE GENOMIC DNA]</scope>
    <source>
        <strain evidence="2 3">EAF2021</strain>
    </source>
</reference>
<sequence length="385" mass="44278">MQQKSGRNRLMKLELKLGESSDLFNSESLEADLEIHNNILHDKSSLGRMKDTYPLHLFTTDNAISEIGNGKKIGRILHIFVLIIDIFRNPFMHIGLRTMLSDFVLFELLSLYKAFLKLSSETVFRKYSVFGQYRNHFSGKYECRSALKFAVRAAISLEFQSNVEVSFSINERDKYGGIHLHYKSPKNEEFDIKTILMNYSQEDIRTIAADFFDNGTKSGLYYNEKTKVFVNEVHKFLHFFSSPAEKSISVAKGSSILPNIVTAKQKHPRKNKKGQLPDQPDNSLSGINLQCFDQSLSHSKSNMQQFIQPNNCQNSAQQALIPTSEFQNFTQQTTNQRTSFSSTQFQSFFHSTFDISKLRILNTNEDTARQRGISCEKLYEYKKIS</sequence>
<feature type="compositionally biased region" description="Basic residues" evidence="1">
    <location>
        <begin position="264"/>
        <end position="273"/>
    </location>
</feature>
<gene>
    <name evidence="2" type="ORF">M9Y10_002388</name>
</gene>
<protein>
    <recommendedName>
        <fullName evidence="4">Initiator binding domain-containing protein</fullName>
    </recommendedName>
</protein>
<evidence type="ECO:0008006" key="4">
    <source>
        <dbReference type="Google" id="ProtNLM"/>
    </source>
</evidence>
<keyword evidence="3" id="KW-1185">Reference proteome</keyword>
<evidence type="ECO:0000313" key="2">
    <source>
        <dbReference type="EMBL" id="KAK8900065.1"/>
    </source>
</evidence>
<dbReference type="EMBL" id="JAPFFF010000001">
    <property type="protein sequence ID" value="KAK8900065.1"/>
    <property type="molecule type" value="Genomic_DNA"/>
</dbReference>
<accession>A0ABR2LC91</accession>
<proteinExistence type="predicted"/>
<comment type="caution">
    <text evidence="2">The sequence shown here is derived from an EMBL/GenBank/DDBJ whole genome shotgun (WGS) entry which is preliminary data.</text>
</comment>
<evidence type="ECO:0000313" key="3">
    <source>
        <dbReference type="Proteomes" id="UP001470230"/>
    </source>
</evidence>